<dbReference type="GO" id="GO:0071422">
    <property type="term" value="P:succinate transmembrane transport"/>
    <property type="evidence" value="ECO:0007669"/>
    <property type="project" value="TreeGrafter"/>
</dbReference>
<dbReference type="HOGENOM" id="CLU_051062_3_0_2"/>
<evidence type="ECO:0000256" key="4">
    <source>
        <dbReference type="ARBA" id="ARBA00022989"/>
    </source>
</evidence>
<dbReference type="InterPro" id="IPR047623">
    <property type="entry name" value="SatP"/>
</dbReference>
<evidence type="ECO:0000256" key="5">
    <source>
        <dbReference type="ARBA" id="ARBA00023136"/>
    </source>
</evidence>
<feature type="transmembrane region" description="Helical" evidence="6">
    <location>
        <begin position="87"/>
        <end position="109"/>
    </location>
</feature>
<keyword evidence="8" id="KW-1185">Reference proteome</keyword>
<evidence type="ECO:0000313" key="7">
    <source>
        <dbReference type="EMBL" id="AKB85003.1"/>
    </source>
</evidence>
<evidence type="ECO:0000256" key="6">
    <source>
        <dbReference type="SAM" id="Phobius"/>
    </source>
</evidence>
<evidence type="ECO:0000256" key="2">
    <source>
        <dbReference type="ARBA" id="ARBA00005587"/>
    </source>
</evidence>
<dbReference type="RefSeq" id="WP_082087274.1">
    <property type="nucleotide sequence ID" value="NZ_CP009518.1"/>
</dbReference>
<feature type="transmembrane region" description="Helical" evidence="6">
    <location>
        <begin position="147"/>
        <end position="168"/>
    </location>
</feature>
<name>A0A0E3SRN2_METMT</name>
<dbReference type="NCBIfam" id="NF038013">
    <property type="entry name" value="AceTr_1"/>
    <property type="match status" value="1"/>
</dbReference>
<dbReference type="PANTHER" id="PTHR30178">
    <property type="entry name" value="INNER MEMBRANE PROTEIN YAAH"/>
    <property type="match status" value="1"/>
</dbReference>
<protein>
    <submittedName>
        <fullName evidence="7">Putative regulatory protein</fullName>
    </submittedName>
</protein>
<dbReference type="AlphaFoldDB" id="A0A0E3SRN2"/>
<proteinExistence type="inferred from homology"/>
<dbReference type="KEGG" id="mmet:MCMEM_0950"/>
<dbReference type="GO" id="GO:0005886">
    <property type="term" value="C:plasma membrane"/>
    <property type="evidence" value="ECO:0007669"/>
    <property type="project" value="TreeGrafter"/>
</dbReference>
<sequence length="205" mass="21358">MTNNEETPENCVLCKPENEFHIIDKTSDHAPLGFMGLGLAATMLGLMGSGFFADATMVVSMSIFLGGFAQVFAGIEGWKKGDVFGATAFSAFGLFWFSFAFILMSTGIAEGVLGAASAASVGFYLLIWGIVSLVLLLVTFKIGIKAIIVVFIALTLTFFLNAAANLGIGVGSLAGYVTLILGISALYTSLALVANSVFGKTIAPL</sequence>
<dbReference type="GO" id="GO:0015360">
    <property type="term" value="F:acetate:proton symporter activity"/>
    <property type="evidence" value="ECO:0007669"/>
    <property type="project" value="TreeGrafter"/>
</dbReference>
<comment type="similarity">
    <text evidence="2">Belongs to the acetate uptake transporter (AceTr) (TC 2.A.96) family.</text>
</comment>
<evidence type="ECO:0000313" key="8">
    <source>
        <dbReference type="Proteomes" id="UP000033048"/>
    </source>
</evidence>
<reference evidence="7 8" key="1">
    <citation type="submission" date="2014-07" db="EMBL/GenBank/DDBJ databases">
        <title>Methanogenic archaea and the global carbon cycle.</title>
        <authorList>
            <person name="Henriksen J.R."/>
            <person name="Luke J."/>
            <person name="Reinhart S."/>
            <person name="Benedict M.N."/>
            <person name="Youngblut N.D."/>
            <person name="Metcalf M.E."/>
            <person name="Whitaker R.J."/>
            <person name="Metcalf W.W."/>
        </authorList>
    </citation>
    <scope>NUCLEOTIDE SEQUENCE [LARGE SCALE GENOMIC DNA]</scope>
    <source>
        <strain evidence="7 8">MM1</strain>
    </source>
</reference>
<feature type="transmembrane region" description="Helical" evidence="6">
    <location>
        <begin position="121"/>
        <end position="140"/>
    </location>
</feature>
<organism evidence="7 8">
    <name type="scientific">Methanococcoides methylutens MM1</name>
    <dbReference type="NCBI Taxonomy" id="1434104"/>
    <lineage>
        <taxon>Archaea</taxon>
        <taxon>Methanobacteriati</taxon>
        <taxon>Methanobacteriota</taxon>
        <taxon>Stenosarchaea group</taxon>
        <taxon>Methanomicrobia</taxon>
        <taxon>Methanosarcinales</taxon>
        <taxon>Methanosarcinaceae</taxon>
        <taxon>Methanococcoides</taxon>
    </lineage>
</organism>
<gene>
    <name evidence="7" type="ORF">MCMEM_0950</name>
</gene>
<feature type="transmembrane region" description="Helical" evidence="6">
    <location>
        <begin position="32"/>
        <end position="52"/>
    </location>
</feature>
<dbReference type="EMBL" id="CP009518">
    <property type="protein sequence ID" value="AKB85003.1"/>
    <property type="molecule type" value="Genomic_DNA"/>
</dbReference>
<accession>A0A0E3SRN2</accession>
<keyword evidence="4 6" id="KW-1133">Transmembrane helix</keyword>
<comment type="subcellular location">
    <subcellularLocation>
        <location evidence="1">Membrane</location>
        <topology evidence="1">Multi-pass membrane protein</topology>
    </subcellularLocation>
</comment>
<feature type="transmembrane region" description="Helical" evidence="6">
    <location>
        <begin position="174"/>
        <end position="198"/>
    </location>
</feature>
<dbReference type="Pfam" id="PF01184">
    <property type="entry name" value="Gpr1_Fun34_YaaH"/>
    <property type="match status" value="1"/>
</dbReference>
<dbReference type="PANTHER" id="PTHR30178:SF3">
    <property type="entry name" value="SUCCINATE-ACETATE_PROTON SYMPORTER SATP"/>
    <property type="match status" value="1"/>
</dbReference>
<keyword evidence="5 6" id="KW-0472">Membrane</keyword>
<feature type="transmembrane region" description="Helical" evidence="6">
    <location>
        <begin position="58"/>
        <end position="75"/>
    </location>
</feature>
<dbReference type="STRING" id="1434104.MCMEM_0950"/>
<keyword evidence="3 6" id="KW-0812">Transmembrane</keyword>
<evidence type="ECO:0000256" key="3">
    <source>
        <dbReference type="ARBA" id="ARBA00022692"/>
    </source>
</evidence>
<dbReference type="GeneID" id="24893476"/>
<dbReference type="InterPro" id="IPR000791">
    <property type="entry name" value="Gpr1/Fun34/SatP-like"/>
</dbReference>
<dbReference type="OrthoDB" id="53209at2157"/>
<evidence type="ECO:0000256" key="1">
    <source>
        <dbReference type="ARBA" id="ARBA00004141"/>
    </source>
</evidence>
<dbReference type="Proteomes" id="UP000033048">
    <property type="component" value="Chromosome"/>
</dbReference>